<reference evidence="2 3" key="1">
    <citation type="submission" date="2019-10" db="EMBL/GenBank/DDBJ databases">
        <title>Whole genome shotgun sequence of Acrocarpospora pleiomorpha NBRC 16267.</title>
        <authorList>
            <person name="Ichikawa N."/>
            <person name="Kimura A."/>
            <person name="Kitahashi Y."/>
            <person name="Komaki H."/>
            <person name="Oguchi A."/>
        </authorList>
    </citation>
    <scope>NUCLEOTIDE SEQUENCE [LARGE SCALE GENOMIC DNA]</scope>
    <source>
        <strain evidence="2 3">NBRC 16267</strain>
    </source>
</reference>
<dbReference type="Proteomes" id="UP000377595">
    <property type="component" value="Unassembled WGS sequence"/>
</dbReference>
<comment type="caution">
    <text evidence="2">The sequence shown here is derived from an EMBL/GenBank/DDBJ whole genome shotgun (WGS) entry which is preliminary data.</text>
</comment>
<keyword evidence="3" id="KW-1185">Reference proteome</keyword>
<sequence length="143" mass="15486">MAEPITAGKVGARRAEMGQQLPDSVLGSLNVPQIRPAATTRPEAATPSTADPTPAMLIWPPIEPPRRPDISDDLAENARRMNEAPPINDVVAAYTRHETPPETILARLAPETPPRKHRARYVTAAAVAAGVAALIRHRRKVHH</sequence>
<feature type="compositionally biased region" description="Low complexity" evidence="1">
    <location>
        <begin position="36"/>
        <end position="55"/>
    </location>
</feature>
<evidence type="ECO:0000313" key="2">
    <source>
        <dbReference type="EMBL" id="GES18706.1"/>
    </source>
</evidence>
<dbReference type="AlphaFoldDB" id="A0A5M3XDI1"/>
<evidence type="ECO:0000313" key="3">
    <source>
        <dbReference type="Proteomes" id="UP000377595"/>
    </source>
</evidence>
<gene>
    <name evidence="2" type="ORF">Aple_016010</name>
</gene>
<feature type="region of interest" description="Disordered" evidence="1">
    <location>
        <begin position="1"/>
        <end position="72"/>
    </location>
</feature>
<proteinExistence type="predicted"/>
<evidence type="ECO:0000256" key="1">
    <source>
        <dbReference type="SAM" id="MobiDB-lite"/>
    </source>
</evidence>
<dbReference type="EMBL" id="BLAF01000008">
    <property type="protein sequence ID" value="GES18706.1"/>
    <property type="molecule type" value="Genomic_DNA"/>
</dbReference>
<protein>
    <submittedName>
        <fullName evidence="2">Uncharacterized protein</fullName>
    </submittedName>
</protein>
<accession>A0A5M3XDI1</accession>
<organism evidence="2 3">
    <name type="scientific">Acrocarpospora pleiomorpha</name>
    <dbReference type="NCBI Taxonomy" id="90975"/>
    <lineage>
        <taxon>Bacteria</taxon>
        <taxon>Bacillati</taxon>
        <taxon>Actinomycetota</taxon>
        <taxon>Actinomycetes</taxon>
        <taxon>Streptosporangiales</taxon>
        <taxon>Streptosporangiaceae</taxon>
        <taxon>Acrocarpospora</taxon>
    </lineage>
</organism>
<name>A0A5M3XDI1_9ACTN</name>